<accession>A0A2J6PZ72</accession>
<dbReference type="OrthoDB" id="3687641at2759"/>
<proteinExistence type="inferred from homology"/>
<keyword evidence="4" id="KW-1185">Reference proteome</keyword>
<dbReference type="EMBL" id="KZ613490">
    <property type="protein sequence ID" value="PMD19308.1"/>
    <property type="molecule type" value="Genomic_DNA"/>
</dbReference>
<dbReference type="PANTHER" id="PTHR33365:SF4">
    <property type="entry name" value="CYCLOCHLOROTINE BIOSYNTHESIS PROTEIN O"/>
    <property type="match status" value="1"/>
</dbReference>
<protein>
    <submittedName>
        <fullName evidence="3">Uncharacterized protein</fullName>
    </submittedName>
</protein>
<dbReference type="PANTHER" id="PTHR33365">
    <property type="entry name" value="YALI0B05434P"/>
    <property type="match status" value="1"/>
</dbReference>
<organism evidence="3 4">
    <name type="scientific">Hyaloscypha hepaticicola</name>
    <dbReference type="NCBI Taxonomy" id="2082293"/>
    <lineage>
        <taxon>Eukaryota</taxon>
        <taxon>Fungi</taxon>
        <taxon>Dikarya</taxon>
        <taxon>Ascomycota</taxon>
        <taxon>Pezizomycotina</taxon>
        <taxon>Leotiomycetes</taxon>
        <taxon>Helotiales</taxon>
        <taxon>Hyaloscyphaceae</taxon>
        <taxon>Hyaloscypha</taxon>
    </lineage>
</organism>
<reference evidence="3 4" key="1">
    <citation type="submission" date="2016-05" db="EMBL/GenBank/DDBJ databases">
        <title>A degradative enzymes factory behind the ericoid mycorrhizal symbiosis.</title>
        <authorList>
            <consortium name="DOE Joint Genome Institute"/>
            <person name="Martino E."/>
            <person name="Morin E."/>
            <person name="Grelet G."/>
            <person name="Kuo A."/>
            <person name="Kohler A."/>
            <person name="Daghino S."/>
            <person name="Barry K."/>
            <person name="Choi C."/>
            <person name="Cichocki N."/>
            <person name="Clum A."/>
            <person name="Copeland A."/>
            <person name="Hainaut M."/>
            <person name="Haridas S."/>
            <person name="Labutti K."/>
            <person name="Lindquist E."/>
            <person name="Lipzen A."/>
            <person name="Khouja H.-R."/>
            <person name="Murat C."/>
            <person name="Ohm R."/>
            <person name="Olson A."/>
            <person name="Spatafora J."/>
            <person name="Veneault-Fourrey C."/>
            <person name="Henrissat B."/>
            <person name="Grigoriev I."/>
            <person name="Martin F."/>
            <person name="Perotto S."/>
        </authorList>
    </citation>
    <scope>NUCLEOTIDE SEQUENCE [LARGE SCALE GENOMIC DNA]</scope>
    <source>
        <strain evidence="3 4">UAMH 7357</strain>
    </source>
</reference>
<dbReference type="AlphaFoldDB" id="A0A2J6PZ72"/>
<gene>
    <name evidence="3" type="ORF">NA56DRAFT_539502</name>
</gene>
<sequence>FSEYAGWPTDEIDNRCDELYYSEFTAIDAESHDRLLNKSVRTPVERFQDTYMVTLDVFHEIHSLNMMRRYFYPQRYNASLFEDDGEPVSYKKWIHLDHYIDTLWQSLTWQCRRFVVGLCLVSRAAHTRVRIDTVHRCRKFDRVRDWAWECSVPWNSHMAHVDE</sequence>
<feature type="non-terminal residue" evidence="3">
    <location>
        <position position="163"/>
    </location>
</feature>
<feature type="non-terminal residue" evidence="3">
    <location>
        <position position="1"/>
    </location>
</feature>
<dbReference type="InterPro" id="IPR021765">
    <property type="entry name" value="UstYa-like"/>
</dbReference>
<evidence type="ECO:0000256" key="1">
    <source>
        <dbReference type="ARBA" id="ARBA00004685"/>
    </source>
</evidence>
<evidence type="ECO:0000256" key="2">
    <source>
        <dbReference type="ARBA" id="ARBA00035112"/>
    </source>
</evidence>
<dbReference type="STRING" id="1745343.A0A2J6PZ72"/>
<comment type="similarity">
    <text evidence="2">Belongs to the ustYa family.</text>
</comment>
<evidence type="ECO:0000313" key="3">
    <source>
        <dbReference type="EMBL" id="PMD19308.1"/>
    </source>
</evidence>
<comment type="pathway">
    <text evidence="1">Mycotoxin biosynthesis.</text>
</comment>
<dbReference type="Proteomes" id="UP000235672">
    <property type="component" value="Unassembled WGS sequence"/>
</dbReference>
<name>A0A2J6PZ72_9HELO</name>
<evidence type="ECO:0000313" key="4">
    <source>
        <dbReference type="Proteomes" id="UP000235672"/>
    </source>
</evidence>
<dbReference type="Pfam" id="PF11807">
    <property type="entry name" value="UstYa"/>
    <property type="match status" value="1"/>
</dbReference>
<dbReference type="GO" id="GO:0043386">
    <property type="term" value="P:mycotoxin biosynthetic process"/>
    <property type="evidence" value="ECO:0007669"/>
    <property type="project" value="InterPro"/>
</dbReference>